<dbReference type="Gene3D" id="3.30.230.10">
    <property type="match status" value="1"/>
</dbReference>
<dbReference type="EnsemblMetazoa" id="XM_038211721.1">
    <property type="protein sequence ID" value="XP_038067649.1"/>
    <property type="gene ID" value="LOC119737396"/>
</dbReference>
<dbReference type="InterPro" id="IPR019539">
    <property type="entry name" value="GalKase_N"/>
</dbReference>
<evidence type="ECO:0000256" key="11">
    <source>
        <dbReference type="ARBA" id="ARBA00023144"/>
    </source>
</evidence>
<evidence type="ECO:0000259" key="18">
    <source>
        <dbReference type="Pfam" id="PF10509"/>
    </source>
</evidence>
<dbReference type="GO" id="GO:0033499">
    <property type="term" value="P:galactose catabolic process via UDP-galactose, Leloir pathway"/>
    <property type="evidence" value="ECO:0007669"/>
    <property type="project" value="UniProtKB-ARBA"/>
</dbReference>
<dbReference type="NCBIfam" id="TIGR00131">
    <property type="entry name" value="gal_kin"/>
    <property type="match status" value="1"/>
</dbReference>
<dbReference type="GO" id="GO:0005829">
    <property type="term" value="C:cytosol"/>
    <property type="evidence" value="ECO:0007669"/>
    <property type="project" value="TreeGrafter"/>
</dbReference>
<dbReference type="PRINTS" id="PR00473">
    <property type="entry name" value="GALCTOKINASE"/>
</dbReference>
<evidence type="ECO:0000256" key="15">
    <source>
        <dbReference type="ARBA" id="ARBA00055336"/>
    </source>
</evidence>
<dbReference type="FunFam" id="3.30.70.890:FF:000007">
    <property type="entry name" value="Galactokinase 1"/>
    <property type="match status" value="1"/>
</dbReference>
<dbReference type="PANTHER" id="PTHR10457">
    <property type="entry name" value="MEVALONATE KINASE/GALACTOKINASE"/>
    <property type="match status" value="1"/>
</dbReference>
<evidence type="ECO:0000256" key="12">
    <source>
        <dbReference type="ARBA" id="ARBA00023277"/>
    </source>
</evidence>
<evidence type="ECO:0000259" key="17">
    <source>
        <dbReference type="Pfam" id="PF08544"/>
    </source>
</evidence>
<evidence type="ECO:0000256" key="1">
    <source>
        <dbReference type="ARBA" id="ARBA00005007"/>
    </source>
</evidence>
<reference evidence="19" key="1">
    <citation type="submission" date="2022-11" db="UniProtKB">
        <authorList>
            <consortium name="EnsemblMetazoa"/>
        </authorList>
    </citation>
    <scope>IDENTIFICATION</scope>
</reference>
<dbReference type="GeneID" id="119737396"/>
<comment type="function">
    <text evidence="15">Catalyzes the transfer of a phosphate from ATP to alpha-D-galactose and participates in the first committed step in the catabolism of galactose.</text>
</comment>
<keyword evidence="10" id="KW-0067">ATP-binding</keyword>
<dbReference type="SUPFAM" id="SSF55060">
    <property type="entry name" value="GHMP Kinase, C-terminal domain"/>
    <property type="match status" value="1"/>
</dbReference>
<evidence type="ECO:0000256" key="5">
    <source>
        <dbReference type="ARBA" id="ARBA00019487"/>
    </source>
</evidence>
<evidence type="ECO:0000256" key="4">
    <source>
        <dbReference type="ARBA" id="ARBA00012315"/>
    </source>
</evidence>
<evidence type="ECO:0000256" key="3">
    <source>
        <dbReference type="ARBA" id="ARBA00011738"/>
    </source>
</evidence>
<dbReference type="PIRSF" id="PIRSF000530">
    <property type="entry name" value="Galactokinase"/>
    <property type="match status" value="1"/>
</dbReference>
<feature type="domain" description="GHMP kinase N-terminal" evidence="16">
    <location>
        <begin position="112"/>
        <end position="198"/>
    </location>
</feature>
<name>A0A914AVW8_PATMI</name>
<dbReference type="Pfam" id="PF10509">
    <property type="entry name" value="GalKase_gal_bdg"/>
    <property type="match status" value="1"/>
</dbReference>
<evidence type="ECO:0000313" key="19">
    <source>
        <dbReference type="EnsemblMetazoa" id="XP_038067649.1"/>
    </source>
</evidence>
<evidence type="ECO:0000313" key="20">
    <source>
        <dbReference type="Proteomes" id="UP000887568"/>
    </source>
</evidence>
<dbReference type="InterPro" id="IPR020568">
    <property type="entry name" value="Ribosomal_Su5_D2-typ_SF"/>
</dbReference>
<organism evidence="19 20">
    <name type="scientific">Patiria miniata</name>
    <name type="common">Bat star</name>
    <name type="synonym">Asterina miniata</name>
    <dbReference type="NCBI Taxonomy" id="46514"/>
    <lineage>
        <taxon>Eukaryota</taxon>
        <taxon>Metazoa</taxon>
        <taxon>Echinodermata</taxon>
        <taxon>Eleutherozoa</taxon>
        <taxon>Asterozoa</taxon>
        <taxon>Asteroidea</taxon>
        <taxon>Valvatacea</taxon>
        <taxon>Valvatida</taxon>
        <taxon>Asterinidae</taxon>
        <taxon>Patiria</taxon>
    </lineage>
</organism>
<dbReference type="AlphaFoldDB" id="A0A914AVW8"/>
<dbReference type="InterPro" id="IPR006204">
    <property type="entry name" value="GHMP_kinase_N_dom"/>
</dbReference>
<dbReference type="Pfam" id="PF00288">
    <property type="entry name" value="GHMP_kinases_N"/>
    <property type="match status" value="1"/>
</dbReference>
<keyword evidence="6" id="KW-0597">Phosphoprotein</keyword>
<dbReference type="Proteomes" id="UP000887568">
    <property type="component" value="Unplaced"/>
</dbReference>
<comment type="pathway">
    <text evidence="1">Carbohydrate metabolism.</text>
</comment>
<comment type="similarity">
    <text evidence="2">Belongs to the GHMP kinase family. GalK subfamily.</text>
</comment>
<dbReference type="RefSeq" id="XP_038067649.1">
    <property type="nucleotide sequence ID" value="XM_038211721.1"/>
</dbReference>
<dbReference type="OrthoDB" id="275179at2759"/>
<evidence type="ECO:0000256" key="9">
    <source>
        <dbReference type="ARBA" id="ARBA00022777"/>
    </source>
</evidence>
<dbReference type="InterPro" id="IPR019741">
    <property type="entry name" value="Galactokinase_CS"/>
</dbReference>
<dbReference type="FunFam" id="3.30.230.10:FF:000040">
    <property type="entry name" value="Galactokinase 1"/>
    <property type="match status" value="1"/>
</dbReference>
<sequence length="398" mass="43036">MMAEGGVTKIKSIQDLVQDASRVFEEKFGSKPGVAACAPGRINLIGEHTDYNDGWVFPMALPHVTVLVGNKTSTGVCRVVTTAQNADEPKTVEFNLPTADKPLEPGQPAWANYVKGVVQCYKGTLSSFDAVIASAVPLGGGVSSSASLEVATYTFLEAMDPNGPTKDLKEKALACQKAEHEFPKMPCGIMDQFISVMAEEGHALLIDCRSMESKLVPLADPKVVVLLTNSNVRHELTGSEYPTRRRQCEEGAAGLGKKSLRDATMEELRAAEASFDKDVFRRAKHVISEIKRTVDGVEALEKMDYVTFGKLMVESHNSLRDDYEVSCPELDQLVEAAVAVDGVYGSRMMGGGFGGCTVTLLRKDVVEKTVAYMKEKYTGTATFYVTAASKGAQILTLQ</sequence>
<dbReference type="GO" id="GO:0004335">
    <property type="term" value="F:galactokinase activity"/>
    <property type="evidence" value="ECO:0007669"/>
    <property type="project" value="UniProtKB-EC"/>
</dbReference>
<evidence type="ECO:0000256" key="14">
    <source>
        <dbReference type="ARBA" id="ARBA00049538"/>
    </source>
</evidence>
<keyword evidence="9" id="KW-0418">Kinase</keyword>
<feature type="domain" description="GHMP kinase C-terminal" evidence="17">
    <location>
        <begin position="298"/>
        <end position="377"/>
    </location>
</feature>
<keyword evidence="11" id="KW-0299">Galactose metabolism</keyword>
<dbReference type="InterPro" id="IPR006206">
    <property type="entry name" value="Mevalonate/galactokinase"/>
</dbReference>
<dbReference type="InterPro" id="IPR014721">
    <property type="entry name" value="Ribsml_uS5_D2-typ_fold_subgr"/>
</dbReference>
<dbReference type="SUPFAM" id="SSF54211">
    <property type="entry name" value="Ribosomal protein S5 domain 2-like"/>
    <property type="match status" value="1"/>
</dbReference>
<evidence type="ECO:0000259" key="16">
    <source>
        <dbReference type="Pfam" id="PF00288"/>
    </source>
</evidence>
<dbReference type="InterPro" id="IPR000705">
    <property type="entry name" value="Galactokinase"/>
</dbReference>
<dbReference type="PRINTS" id="PR00959">
    <property type="entry name" value="MEVGALKINASE"/>
</dbReference>
<evidence type="ECO:0000256" key="13">
    <source>
        <dbReference type="ARBA" id="ARBA00029590"/>
    </source>
</evidence>
<comment type="catalytic activity">
    <reaction evidence="14">
        <text>alpha-D-galactose + ATP = alpha-D-galactose 1-phosphate + ADP + H(+)</text>
        <dbReference type="Rhea" id="RHEA:13553"/>
        <dbReference type="ChEBI" id="CHEBI:15378"/>
        <dbReference type="ChEBI" id="CHEBI:28061"/>
        <dbReference type="ChEBI" id="CHEBI:30616"/>
        <dbReference type="ChEBI" id="CHEBI:58336"/>
        <dbReference type="ChEBI" id="CHEBI:456216"/>
        <dbReference type="EC" id="2.7.1.6"/>
    </reaction>
    <physiologicalReaction direction="left-to-right" evidence="14">
        <dbReference type="Rhea" id="RHEA:13554"/>
    </physiologicalReaction>
</comment>
<dbReference type="PANTHER" id="PTHR10457:SF7">
    <property type="entry name" value="GALACTOKINASE-RELATED"/>
    <property type="match status" value="1"/>
</dbReference>
<evidence type="ECO:0000256" key="7">
    <source>
        <dbReference type="ARBA" id="ARBA00022679"/>
    </source>
</evidence>
<dbReference type="CTD" id="2584"/>
<proteinExistence type="inferred from homology"/>
<dbReference type="OMA" id="VMPCAIN"/>
<keyword evidence="8" id="KW-0547">Nucleotide-binding</keyword>
<dbReference type="EC" id="2.7.1.6" evidence="4"/>
<dbReference type="InterPro" id="IPR036554">
    <property type="entry name" value="GHMP_kinase_C_sf"/>
</dbReference>
<keyword evidence="7" id="KW-0808">Transferase</keyword>
<evidence type="ECO:0000256" key="8">
    <source>
        <dbReference type="ARBA" id="ARBA00022741"/>
    </source>
</evidence>
<accession>A0A914AVW8</accession>
<feature type="domain" description="Galactokinase N-terminal" evidence="18">
    <location>
        <begin position="24"/>
        <end position="70"/>
    </location>
</feature>
<dbReference type="GO" id="GO:0005524">
    <property type="term" value="F:ATP binding"/>
    <property type="evidence" value="ECO:0007669"/>
    <property type="project" value="UniProtKB-KW"/>
</dbReference>
<keyword evidence="20" id="KW-1185">Reference proteome</keyword>
<evidence type="ECO:0000256" key="6">
    <source>
        <dbReference type="ARBA" id="ARBA00022553"/>
    </source>
</evidence>
<protein>
    <recommendedName>
        <fullName evidence="5">Galactokinase</fullName>
        <ecNumber evidence="4">2.7.1.6</ecNumber>
    </recommendedName>
    <alternativeName>
        <fullName evidence="13">Galactose kinase</fullName>
    </alternativeName>
</protein>
<keyword evidence="12" id="KW-0119">Carbohydrate metabolism</keyword>
<dbReference type="Gene3D" id="3.30.70.890">
    <property type="entry name" value="GHMP kinase, C-terminal domain"/>
    <property type="match status" value="1"/>
</dbReference>
<dbReference type="PROSITE" id="PS00106">
    <property type="entry name" value="GALACTOKINASE"/>
    <property type="match status" value="1"/>
</dbReference>
<dbReference type="Pfam" id="PF08544">
    <property type="entry name" value="GHMP_kinases_C"/>
    <property type="match status" value="1"/>
</dbReference>
<comment type="subunit">
    <text evidence="3">Homodimer.</text>
</comment>
<dbReference type="InterPro" id="IPR013750">
    <property type="entry name" value="GHMP_kinase_C_dom"/>
</dbReference>
<evidence type="ECO:0000256" key="10">
    <source>
        <dbReference type="ARBA" id="ARBA00022840"/>
    </source>
</evidence>
<evidence type="ECO:0000256" key="2">
    <source>
        <dbReference type="ARBA" id="ARBA00006566"/>
    </source>
</evidence>